<evidence type="ECO:0000313" key="4">
    <source>
        <dbReference type="Proteomes" id="UP001457282"/>
    </source>
</evidence>
<gene>
    <name evidence="3" type="ORF">M0R45_002018</name>
</gene>
<reference evidence="3 4" key="1">
    <citation type="journal article" date="2023" name="G3 (Bethesda)">
        <title>A chromosome-length genome assembly and annotation of blackberry (Rubus argutus, cv. 'Hillquist').</title>
        <authorList>
            <person name="Bruna T."/>
            <person name="Aryal R."/>
            <person name="Dudchenko O."/>
            <person name="Sargent D.J."/>
            <person name="Mead D."/>
            <person name="Buti M."/>
            <person name="Cavallini A."/>
            <person name="Hytonen T."/>
            <person name="Andres J."/>
            <person name="Pham M."/>
            <person name="Weisz D."/>
            <person name="Mascagni F."/>
            <person name="Usai G."/>
            <person name="Natali L."/>
            <person name="Bassil N."/>
            <person name="Fernandez G.E."/>
            <person name="Lomsadze A."/>
            <person name="Armour M."/>
            <person name="Olukolu B."/>
            <person name="Poorten T."/>
            <person name="Britton C."/>
            <person name="Davik J."/>
            <person name="Ashrafi H."/>
            <person name="Aiden E.L."/>
            <person name="Borodovsky M."/>
            <person name="Worthington M."/>
        </authorList>
    </citation>
    <scope>NUCLEOTIDE SEQUENCE [LARGE SCALE GENOMIC DNA]</scope>
    <source>
        <strain evidence="3">PI 553951</strain>
    </source>
</reference>
<evidence type="ECO:0000256" key="1">
    <source>
        <dbReference type="SAM" id="Phobius"/>
    </source>
</evidence>
<organism evidence="3 4">
    <name type="scientific">Rubus argutus</name>
    <name type="common">Southern blackberry</name>
    <dbReference type="NCBI Taxonomy" id="59490"/>
    <lineage>
        <taxon>Eukaryota</taxon>
        <taxon>Viridiplantae</taxon>
        <taxon>Streptophyta</taxon>
        <taxon>Embryophyta</taxon>
        <taxon>Tracheophyta</taxon>
        <taxon>Spermatophyta</taxon>
        <taxon>Magnoliopsida</taxon>
        <taxon>eudicotyledons</taxon>
        <taxon>Gunneridae</taxon>
        <taxon>Pentapetalae</taxon>
        <taxon>rosids</taxon>
        <taxon>fabids</taxon>
        <taxon>Rosales</taxon>
        <taxon>Rosaceae</taxon>
        <taxon>Rosoideae</taxon>
        <taxon>Rosoideae incertae sedis</taxon>
        <taxon>Rubus</taxon>
    </lineage>
</organism>
<keyword evidence="1" id="KW-0472">Membrane</keyword>
<dbReference type="Pfam" id="PF10536">
    <property type="entry name" value="PMD"/>
    <property type="match status" value="1"/>
</dbReference>
<accession>A0AAW1VDN8</accession>
<keyword evidence="4" id="KW-1185">Reference proteome</keyword>
<dbReference type="EMBL" id="JBEDUW010000290">
    <property type="protein sequence ID" value="KAK9901746.1"/>
    <property type="molecule type" value="Genomic_DNA"/>
</dbReference>
<keyword evidence="1" id="KW-1133">Transmembrane helix</keyword>
<evidence type="ECO:0000259" key="2">
    <source>
        <dbReference type="Pfam" id="PF10536"/>
    </source>
</evidence>
<proteinExistence type="predicted"/>
<feature type="transmembrane region" description="Helical" evidence="1">
    <location>
        <begin position="194"/>
        <end position="210"/>
    </location>
</feature>
<protein>
    <recommendedName>
        <fullName evidence="2">Aminotransferase-like plant mobile domain-containing protein</fullName>
    </recommendedName>
</protein>
<dbReference type="AlphaFoldDB" id="A0AAW1VDN8"/>
<feature type="domain" description="Aminotransferase-like plant mobile" evidence="2">
    <location>
        <begin position="47"/>
        <end position="236"/>
    </location>
</feature>
<comment type="caution">
    <text evidence="3">The sequence shown here is derived from an EMBL/GenBank/DDBJ whole genome shotgun (WGS) entry which is preliminary data.</text>
</comment>
<feature type="transmembrane region" description="Helical" evidence="1">
    <location>
        <begin position="130"/>
        <end position="150"/>
    </location>
</feature>
<evidence type="ECO:0000313" key="3">
    <source>
        <dbReference type="EMBL" id="KAK9901746.1"/>
    </source>
</evidence>
<dbReference type="Proteomes" id="UP001457282">
    <property type="component" value="Unassembled WGS sequence"/>
</dbReference>
<sequence length="255" mass="29563">MNKHKNQIPLHTWAILGNTCFWPLIKPFFVDIMTKEQITKKEIDLQLILKQYESDTKEFKFGKMVKKITSDDVKKVFGLPTEGNDFTFNKKETKGKHPLISKHFSKCKDAPTKTQVSKALMDELKDNSEANLAHVASLLIMSLFVSFLFSNSARKITWDLVNVACKVKDISYYNWSLIVIQFLEKGLTKHKKDKPITLSGCLLLILYWFLDNTKAKRCIAGREDAEPTFTKWSIQNIFDWETYKSNSRLAKVKKK</sequence>
<keyword evidence="1" id="KW-0812">Transmembrane</keyword>
<name>A0AAW1VDN8_RUBAR</name>
<dbReference type="InterPro" id="IPR019557">
    <property type="entry name" value="AminoTfrase-like_pln_mobile"/>
</dbReference>